<reference evidence="1 2" key="1">
    <citation type="journal article" date="2018" name="Nat. Ecol. Evol.">
        <title>Pezizomycetes genomes reveal the molecular basis of ectomycorrhizal truffle lifestyle.</title>
        <authorList>
            <person name="Murat C."/>
            <person name="Payen T."/>
            <person name="Noel B."/>
            <person name="Kuo A."/>
            <person name="Morin E."/>
            <person name="Chen J."/>
            <person name="Kohler A."/>
            <person name="Krizsan K."/>
            <person name="Balestrini R."/>
            <person name="Da Silva C."/>
            <person name="Montanini B."/>
            <person name="Hainaut M."/>
            <person name="Levati E."/>
            <person name="Barry K.W."/>
            <person name="Belfiori B."/>
            <person name="Cichocki N."/>
            <person name="Clum A."/>
            <person name="Dockter R.B."/>
            <person name="Fauchery L."/>
            <person name="Guy J."/>
            <person name="Iotti M."/>
            <person name="Le Tacon F."/>
            <person name="Lindquist E.A."/>
            <person name="Lipzen A."/>
            <person name="Malagnac F."/>
            <person name="Mello A."/>
            <person name="Molinier V."/>
            <person name="Miyauchi S."/>
            <person name="Poulain J."/>
            <person name="Riccioni C."/>
            <person name="Rubini A."/>
            <person name="Sitrit Y."/>
            <person name="Splivallo R."/>
            <person name="Traeger S."/>
            <person name="Wang M."/>
            <person name="Zifcakova L."/>
            <person name="Wipf D."/>
            <person name="Zambonelli A."/>
            <person name="Paolocci F."/>
            <person name="Nowrousian M."/>
            <person name="Ottonello S."/>
            <person name="Baldrian P."/>
            <person name="Spatafora J.W."/>
            <person name="Henrissat B."/>
            <person name="Nagy L.G."/>
            <person name="Aury J.M."/>
            <person name="Wincker P."/>
            <person name="Grigoriev I.V."/>
            <person name="Bonfante P."/>
            <person name="Martin F.M."/>
        </authorList>
    </citation>
    <scope>NUCLEOTIDE SEQUENCE [LARGE SCALE GENOMIC DNA]</scope>
    <source>
        <strain evidence="1 2">RN42</strain>
    </source>
</reference>
<dbReference type="EMBL" id="ML119657">
    <property type="protein sequence ID" value="RPA84741.1"/>
    <property type="molecule type" value="Genomic_DNA"/>
</dbReference>
<dbReference type="AlphaFoldDB" id="A0A3N4IKM9"/>
<protein>
    <submittedName>
        <fullName evidence="1">Uncharacterized protein</fullName>
    </submittedName>
</protein>
<gene>
    <name evidence="1" type="ORF">BJ508DRAFT_26386</name>
</gene>
<dbReference type="Proteomes" id="UP000275078">
    <property type="component" value="Unassembled WGS sequence"/>
</dbReference>
<sequence>MTGVRGKPHHRRYYRRVKATVHNGLATPAAQDSSPIEAKDIQKALEEAASRSGVKLSVENGLATPAQVEVVAKMNDIRHASEGVASNTELKAVIHNGLATPAHVESPIDAKDIHRALENIVSPIDAKDIRRALENIVSSLGLSTFVPNGLATPAQADTPFDTKDIRQALENAASSLGALALSISSSPPESPMAKVEVAIVDEADHKPAEPAKVEIIGRESDNKPTEPAKVEIIVTESDNKPAEPTKVQIIVTESDNKPAEPTKVKVSPAEAKQPQVPARVEIIFTESDNKPAGPANAEVKDDYDDGKVQGADIIPSAVAQAPSTVEAKQEVLDGLSPLDQFFRKTAPGFKYSPKTSSFRQFHRLLQTSNWDQDEKKERKWEFCEAVAHEFELGTAARVGLFGFKTDDDALAYLWVICKELGWDGQKELDNIRDCRRVCTPSFAYCPPTNEVCSSCKRSMFAFSTMLMRAAATQLQKSAPVSSNLVHTSTTGRRRFQGISERVPLLARPS</sequence>
<name>A0A3N4IKM9_ASCIM</name>
<evidence type="ECO:0000313" key="2">
    <source>
        <dbReference type="Proteomes" id="UP000275078"/>
    </source>
</evidence>
<organism evidence="1 2">
    <name type="scientific">Ascobolus immersus RN42</name>
    <dbReference type="NCBI Taxonomy" id="1160509"/>
    <lineage>
        <taxon>Eukaryota</taxon>
        <taxon>Fungi</taxon>
        <taxon>Dikarya</taxon>
        <taxon>Ascomycota</taxon>
        <taxon>Pezizomycotina</taxon>
        <taxon>Pezizomycetes</taxon>
        <taxon>Pezizales</taxon>
        <taxon>Ascobolaceae</taxon>
        <taxon>Ascobolus</taxon>
    </lineage>
</organism>
<accession>A0A3N4IKM9</accession>
<keyword evidence="2" id="KW-1185">Reference proteome</keyword>
<evidence type="ECO:0000313" key="1">
    <source>
        <dbReference type="EMBL" id="RPA84741.1"/>
    </source>
</evidence>
<proteinExistence type="predicted"/>